<dbReference type="Gene3D" id="3.40.50.300">
    <property type="entry name" value="P-loop containing nucleotide triphosphate hydrolases"/>
    <property type="match status" value="1"/>
</dbReference>
<dbReference type="KEGG" id="asip:AQUSIP_02300"/>
<accession>A0A5E4PF52</accession>
<dbReference type="PANTHER" id="PTHR30486:SF6">
    <property type="entry name" value="TYPE IV PILUS RETRACTATION ATPASE PILT"/>
    <property type="match status" value="1"/>
</dbReference>
<name>A0A5E4PF52_9COXI</name>
<organism evidence="3 4">
    <name type="scientific">Aquicella siphonis</name>
    <dbReference type="NCBI Taxonomy" id="254247"/>
    <lineage>
        <taxon>Bacteria</taxon>
        <taxon>Pseudomonadati</taxon>
        <taxon>Pseudomonadota</taxon>
        <taxon>Gammaproteobacteria</taxon>
        <taxon>Legionellales</taxon>
        <taxon>Coxiellaceae</taxon>
        <taxon>Aquicella</taxon>
    </lineage>
</organism>
<dbReference type="Pfam" id="PF00437">
    <property type="entry name" value="T2SSE"/>
    <property type="match status" value="1"/>
</dbReference>
<evidence type="ECO:0000313" key="4">
    <source>
        <dbReference type="Proteomes" id="UP000324194"/>
    </source>
</evidence>
<gene>
    <name evidence="3" type="primary">pilT_1</name>
    <name evidence="3" type="ORF">AQUSIP_02300</name>
</gene>
<sequence>MEMAELLQLSIKHHASDLHMLPGLSPLMRIDGELLPAKEIQPLSPDEVKALIYSVMTKNQQERFEKELQCEVAVSLETIGNFRVSVYHQLRGIAAVFRIIPEKVPTFEELSLPSVLKSLLVLSNGLILVTGPAGSGKSTTLAAMIDYINTLRACNIITIEDPIEFIHTSKKSAISQLQVHRDTPQFAAALRASLRQDPNVILLGELRDLETIRLALTAAETGHLVMATLHATSAPLAVNRIVDVFPNAEKNRVRDLLSETIQGICCQTLVKKLSGGRMAAFEIMLATRAIRHQIRQDKIAHMLMTMQTNGDIGMCTMEQYLDDLVAKRLISQNVARNVSLNRGSSRY</sequence>
<dbReference type="Proteomes" id="UP000324194">
    <property type="component" value="Chromosome 1"/>
</dbReference>
<dbReference type="InterPro" id="IPR027417">
    <property type="entry name" value="P-loop_NTPase"/>
</dbReference>
<dbReference type="GO" id="GO:0016887">
    <property type="term" value="F:ATP hydrolysis activity"/>
    <property type="evidence" value="ECO:0007669"/>
    <property type="project" value="InterPro"/>
</dbReference>
<proteinExistence type="inferred from homology"/>
<dbReference type="NCBIfam" id="TIGR01420">
    <property type="entry name" value="pilT_fam"/>
    <property type="match status" value="1"/>
</dbReference>
<dbReference type="InterPro" id="IPR003593">
    <property type="entry name" value="AAA+_ATPase"/>
</dbReference>
<dbReference type="InterPro" id="IPR006321">
    <property type="entry name" value="PilT/PilU"/>
</dbReference>
<dbReference type="Gene3D" id="3.30.450.90">
    <property type="match status" value="1"/>
</dbReference>
<evidence type="ECO:0000313" key="3">
    <source>
        <dbReference type="EMBL" id="VVC74956.1"/>
    </source>
</evidence>
<dbReference type="InterPro" id="IPR050921">
    <property type="entry name" value="T4SS_GSP_E_ATPase"/>
</dbReference>
<dbReference type="SMART" id="SM00382">
    <property type="entry name" value="AAA"/>
    <property type="match status" value="1"/>
</dbReference>
<reference evidence="3 4" key="1">
    <citation type="submission" date="2019-08" db="EMBL/GenBank/DDBJ databases">
        <authorList>
            <person name="Guy L."/>
        </authorList>
    </citation>
    <scope>NUCLEOTIDE SEQUENCE [LARGE SCALE GENOMIC DNA]</scope>
    <source>
        <strain evidence="3 4">SGT-108</strain>
    </source>
</reference>
<dbReference type="SUPFAM" id="SSF52540">
    <property type="entry name" value="P-loop containing nucleoside triphosphate hydrolases"/>
    <property type="match status" value="1"/>
</dbReference>
<dbReference type="OrthoDB" id="9776961at2"/>
<dbReference type="PANTHER" id="PTHR30486">
    <property type="entry name" value="TWITCHING MOTILITY PROTEIN PILT"/>
    <property type="match status" value="1"/>
</dbReference>
<dbReference type="RefSeq" id="WP_148337828.1">
    <property type="nucleotide sequence ID" value="NZ_LR699119.1"/>
</dbReference>
<evidence type="ECO:0000256" key="1">
    <source>
        <dbReference type="ARBA" id="ARBA00006611"/>
    </source>
</evidence>
<dbReference type="AlphaFoldDB" id="A0A5E4PF52"/>
<dbReference type="InterPro" id="IPR001482">
    <property type="entry name" value="T2SS/T4SS_dom"/>
</dbReference>
<dbReference type="GO" id="GO:0005524">
    <property type="term" value="F:ATP binding"/>
    <property type="evidence" value="ECO:0007669"/>
    <property type="project" value="InterPro"/>
</dbReference>
<evidence type="ECO:0000259" key="2">
    <source>
        <dbReference type="SMART" id="SM00382"/>
    </source>
</evidence>
<keyword evidence="4" id="KW-1185">Reference proteome</keyword>
<feature type="domain" description="AAA+ ATPase" evidence="2">
    <location>
        <begin position="123"/>
        <end position="249"/>
    </location>
</feature>
<dbReference type="CDD" id="cd01131">
    <property type="entry name" value="PilT"/>
    <property type="match status" value="1"/>
</dbReference>
<dbReference type="EMBL" id="LR699119">
    <property type="protein sequence ID" value="VVC74956.1"/>
    <property type="molecule type" value="Genomic_DNA"/>
</dbReference>
<protein>
    <submittedName>
        <fullName evidence="3">Twitching mobility protein</fullName>
    </submittedName>
</protein>
<comment type="similarity">
    <text evidence="1">Belongs to the GSP E family.</text>
</comment>